<proteinExistence type="predicted"/>
<protein>
    <recommendedName>
        <fullName evidence="4">LamG-like jellyroll fold domain-containing protein</fullName>
    </recommendedName>
</protein>
<dbReference type="SUPFAM" id="SSF49899">
    <property type="entry name" value="Concanavalin A-like lectins/glucanases"/>
    <property type="match status" value="1"/>
</dbReference>
<accession>A0A1Q2ME99</accession>
<evidence type="ECO:0000256" key="1">
    <source>
        <dbReference type="SAM" id="SignalP"/>
    </source>
</evidence>
<dbReference type="InterPro" id="IPR013320">
    <property type="entry name" value="ConA-like_dom_sf"/>
</dbReference>
<sequence length="648" mass="71899" precursor="true">MMFLERCYVMKAFRVSFYMFCMVLFAVCPAMAAEELIGEWLLDSADSGGVFPDTSGYGYDAVVNGASYDSGYGGFYFDGVADDADGADYLDIANAVYPYDFTKDFRITLDVATAATGWRPFFSRRAGSGWQSGDWFMALNNGVITGNGYGVGTYGPGTTIVNDFFWHSIDMWYVSDTDTIYCNVDGKEINEFETSPFKNGTPDNSGHIWIGNHSNYQFFEGWIKNVRVYRVVNVAYNPSPEINSFGNAAGTQTLSWNSPDAAVTWYDVYISTDEELVDNRDASAKVASYASQNSIDYTLLGDTTYYWAVDCFYDPDPEDGVTEQVLWEGLSGDTWNFTTVGNYAVNLTPVTGSEGLSIFTQFGWNVDIEADTYNFYIANSQAELDTAVPVSFTAGGTEISFDPGTLELHRTYYWKLGVVRDGSEYFSSVRWFRTGGVETLEDFNAYATAADVREVWTCPVYQTNELDVGPEFSRYALVVPFGTSDVTYSRTYETAIDFTGVPAIAFEFLYKSAVQGDNPESFNFKLQDESGGVIAEKTVDSVDDFITPEGGSVEGEWHWVYISLADAPNADQVKKMTISVPGQSVAGDLRIDTITLRTPYCSGAIAGDVYGDCVIDIRDFAIMAENWLECNRIPAESCFTYFFQADVE</sequence>
<organism evidence="2 3">
    <name type="scientific">Limihaloglobus sulfuriphilus</name>
    <dbReference type="NCBI Taxonomy" id="1851148"/>
    <lineage>
        <taxon>Bacteria</taxon>
        <taxon>Pseudomonadati</taxon>
        <taxon>Planctomycetota</taxon>
        <taxon>Phycisphaerae</taxon>
        <taxon>Sedimentisphaerales</taxon>
        <taxon>Sedimentisphaeraceae</taxon>
        <taxon>Limihaloglobus</taxon>
    </lineage>
</organism>
<dbReference type="Proteomes" id="UP000188181">
    <property type="component" value="Chromosome"/>
</dbReference>
<dbReference type="STRING" id="1851148.SMSP2_01397"/>
<evidence type="ECO:0000313" key="2">
    <source>
        <dbReference type="EMBL" id="AQQ71033.1"/>
    </source>
</evidence>
<evidence type="ECO:0008006" key="4">
    <source>
        <dbReference type="Google" id="ProtNLM"/>
    </source>
</evidence>
<gene>
    <name evidence="2" type="ORF">SMSP2_01397</name>
</gene>
<dbReference type="KEGG" id="pbas:SMSP2_01397"/>
<name>A0A1Q2ME99_9BACT</name>
<dbReference type="Gene3D" id="2.60.120.200">
    <property type="match status" value="1"/>
</dbReference>
<reference evidence="3" key="1">
    <citation type="submission" date="2017-02" db="EMBL/GenBank/DDBJ databases">
        <title>Comparative genomics and description of representatives of a novel lineage of planctomycetes thriving in anoxic sediments.</title>
        <authorList>
            <person name="Spring S."/>
            <person name="Bunk B."/>
            <person name="Sproer C."/>
        </authorList>
    </citation>
    <scope>NUCLEOTIDE SEQUENCE [LARGE SCALE GENOMIC DNA]</scope>
    <source>
        <strain evidence="3">SM-Chi-D1</strain>
    </source>
</reference>
<keyword evidence="1" id="KW-0732">Signal</keyword>
<dbReference type="InterPro" id="IPR013783">
    <property type="entry name" value="Ig-like_fold"/>
</dbReference>
<dbReference type="AlphaFoldDB" id="A0A1Q2ME99"/>
<keyword evidence="3" id="KW-1185">Reference proteome</keyword>
<dbReference type="EMBL" id="CP019646">
    <property type="protein sequence ID" value="AQQ71033.1"/>
    <property type="molecule type" value="Genomic_DNA"/>
</dbReference>
<feature type="chain" id="PRO_5012365674" description="LamG-like jellyroll fold domain-containing protein" evidence="1">
    <location>
        <begin position="33"/>
        <end position="648"/>
    </location>
</feature>
<feature type="signal peptide" evidence="1">
    <location>
        <begin position="1"/>
        <end position="32"/>
    </location>
</feature>
<dbReference type="Gene3D" id="2.60.40.10">
    <property type="entry name" value="Immunoglobulins"/>
    <property type="match status" value="1"/>
</dbReference>
<evidence type="ECO:0000313" key="3">
    <source>
        <dbReference type="Proteomes" id="UP000188181"/>
    </source>
</evidence>